<proteinExistence type="predicted"/>
<dbReference type="InterPro" id="IPR005097">
    <property type="entry name" value="Sacchrp_dh_NADP-bd"/>
</dbReference>
<dbReference type="InterPro" id="IPR036291">
    <property type="entry name" value="NAD(P)-bd_dom_sf"/>
</dbReference>
<dbReference type="PANTHER" id="PTHR43781">
    <property type="entry name" value="SACCHAROPINE DEHYDROGENASE"/>
    <property type="match status" value="1"/>
</dbReference>
<dbReference type="SUPFAM" id="SSF51735">
    <property type="entry name" value="NAD(P)-binding Rossmann-fold domains"/>
    <property type="match status" value="1"/>
</dbReference>
<feature type="domain" description="Saccharopine dehydrogenase NADP binding" evidence="1">
    <location>
        <begin position="4"/>
        <end position="116"/>
    </location>
</feature>
<dbReference type="AlphaFoldDB" id="A0A1G8SLF3"/>
<dbReference type="Proteomes" id="UP000198856">
    <property type="component" value="Unassembled WGS sequence"/>
</dbReference>
<evidence type="ECO:0000313" key="3">
    <source>
        <dbReference type="Proteomes" id="UP000198856"/>
    </source>
</evidence>
<dbReference type="Gene3D" id="3.40.50.720">
    <property type="entry name" value="NAD(P)-binding Rossmann-like Domain"/>
    <property type="match status" value="1"/>
</dbReference>
<dbReference type="Pfam" id="PF03435">
    <property type="entry name" value="Sacchrp_dh_NADP"/>
    <property type="match status" value="1"/>
</dbReference>
<dbReference type="OrthoDB" id="194971at2157"/>
<evidence type="ECO:0000313" key="2">
    <source>
        <dbReference type="EMBL" id="SDJ30069.1"/>
    </source>
</evidence>
<name>A0A1G8SLF3_9EURY</name>
<sequence length="357" mass="37586">MKTLVYGAYGYTGERIASEALDRGLDVVVAGRNGTKTRGLGIELGVESRVADPGELAPELEDIDAVLNCAGPFTRTAEPVVDACLDTETAYLDITGELPVVEALAERDRDAETAGVPVLPAVGFDVVPTDCLACHLHDRLPGAESLALGVETRADLSRGTLETVLEHAAGGGSIRQNGALESVAVGERTRKIDFGNGPRTGLLAPLADVATAYYTTGVPNIETYVAAPDSAARALRVGQPLLSLLGFRPLRRTLQRAVKALAADPPTQPAERDRVSVWGAVTDGNQTAVSRLETPEPYSLTVDAATTVLERLDGMPELPAGFETPAVALDAEFVLDLDGVEGFHDEALREGERPGLE</sequence>
<dbReference type="EMBL" id="FNFC01000002">
    <property type="protein sequence ID" value="SDJ30069.1"/>
    <property type="molecule type" value="Genomic_DNA"/>
</dbReference>
<dbReference type="STRING" id="890420.SAMN05216226_10232"/>
<dbReference type="PANTHER" id="PTHR43781:SF1">
    <property type="entry name" value="SACCHAROPINE DEHYDROGENASE"/>
    <property type="match status" value="1"/>
</dbReference>
<reference evidence="2 3" key="1">
    <citation type="submission" date="2016-10" db="EMBL/GenBank/DDBJ databases">
        <authorList>
            <person name="de Groot N.N."/>
        </authorList>
    </citation>
    <scope>NUCLEOTIDE SEQUENCE [LARGE SCALE GENOMIC DNA]</scope>
    <source>
        <strain evidence="2 3">IBRC-M10015</strain>
    </source>
</reference>
<keyword evidence="3" id="KW-1185">Reference proteome</keyword>
<dbReference type="RefSeq" id="WP_092698921.1">
    <property type="nucleotide sequence ID" value="NZ_FNFC01000002.1"/>
</dbReference>
<gene>
    <name evidence="2" type="ORF">SAMN05216226_10232</name>
</gene>
<evidence type="ECO:0000259" key="1">
    <source>
        <dbReference type="Pfam" id="PF03435"/>
    </source>
</evidence>
<accession>A0A1G8SLF3</accession>
<organism evidence="2 3">
    <name type="scientific">Halovenus aranensis</name>
    <dbReference type="NCBI Taxonomy" id="890420"/>
    <lineage>
        <taxon>Archaea</taxon>
        <taxon>Methanobacteriati</taxon>
        <taxon>Methanobacteriota</taxon>
        <taxon>Stenosarchaea group</taxon>
        <taxon>Halobacteria</taxon>
        <taxon>Halobacteriales</taxon>
        <taxon>Haloarculaceae</taxon>
        <taxon>Halovenus</taxon>
    </lineage>
</organism>
<protein>
    <submittedName>
        <fullName evidence="2">Uncharacterized conserved protein</fullName>
    </submittedName>
</protein>